<organism evidence="2 3">
    <name type="scientific">Aldrovandia affinis</name>
    <dbReference type="NCBI Taxonomy" id="143900"/>
    <lineage>
        <taxon>Eukaryota</taxon>
        <taxon>Metazoa</taxon>
        <taxon>Chordata</taxon>
        <taxon>Craniata</taxon>
        <taxon>Vertebrata</taxon>
        <taxon>Euteleostomi</taxon>
        <taxon>Actinopterygii</taxon>
        <taxon>Neopterygii</taxon>
        <taxon>Teleostei</taxon>
        <taxon>Notacanthiformes</taxon>
        <taxon>Halosauridae</taxon>
        <taxon>Aldrovandia</taxon>
    </lineage>
</organism>
<sequence>MRSHEWRSLSRHSTARPTYQRPDLSAHAPHTRRIDPPINRPSGPFAQPTPPSSLRRMAARPASAVSPLERDSVDFGHAGIACGFNYEGLRSS</sequence>
<reference evidence="2" key="1">
    <citation type="journal article" date="2023" name="Science">
        <title>Genome structures resolve the early diversification of teleost fishes.</title>
        <authorList>
            <person name="Parey E."/>
            <person name="Louis A."/>
            <person name="Montfort J."/>
            <person name="Bouchez O."/>
            <person name="Roques C."/>
            <person name="Iampietro C."/>
            <person name="Lluch J."/>
            <person name="Castinel A."/>
            <person name="Donnadieu C."/>
            <person name="Desvignes T."/>
            <person name="Floi Bucao C."/>
            <person name="Jouanno E."/>
            <person name="Wen M."/>
            <person name="Mejri S."/>
            <person name="Dirks R."/>
            <person name="Jansen H."/>
            <person name="Henkel C."/>
            <person name="Chen W.J."/>
            <person name="Zahm M."/>
            <person name="Cabau C."/>
            <person name="Klopp C."/>
            <person name="Thompson A.W."/>
            <person name="Robinson-Rechavi M."/>
            <person name="Braasch I."/>
            <person name="Lecointre G."/>
            <person name="Bobe J."/>
            <person name="Postlethwait J.H."/>
            <person name="Berthelot C."/>
            <person name="Roest Crollius H."/>
            <person name="Guiguen Y."/>
        </authorList>
    </citation>
    <scope>NUCLEOTIDE SEQUENCE</scope>
    <source>
        <strain evidence="2">NC1722</strain>
    </source>
</reference>
<evidence type="ECO:0000313" key="3">
    <source>
        <dbReference type="Proteomes" id="UP001221898"/>
    </source>
</evidence>
<evidence type="ECO:0000256" key="1">
    <source>
        <dbReference type="SAM" id="MobiDB-lite"/>
    </source>
</evidence>
<dbReference type="EMBL" id="JAINUG010000037">
    <property type="protein sequence ID" value="KAJ8407844.1"/>
    <property type="molecule type" value="Genomic_DNA"/>
</dbReference>
<dbReference type="Proteomes" id="UP001221898">
    <property type="component" value="Unassembled WGS sequence"/>
</dbReference>
<accession>A0AAD7SS64</accession>
<proteinExistence type="predicted"/>
<dbReference type="AlphaFoldDB" id="A0AAD7SS64"/>
<comment type="caution">
    <text evidence="2">The sequence shown here is derived from an EMBL/GenBank/DDBJ whole genome shotgun (WGS) entry which is preliminary data.</text>
</comment>
<gene>
    <name evidence="2" type="ORF">AAFF_G00268880</name>
</gene>
<name>A0AAD7SS64_9TELE</name>
<evidence type="ECO:0000313" key="2">
    <source>
        <dbReference type="EMBL" id="KAJ8407844.1"/>
    </source>
</evidence>
<feature type="region of interest" description="Disordered" evidence="1">
    <location>
        <begin position="1"/>
        <end position="71"/>
    </location>
</feature>
<protein>
    <submittedName>
        <fullName evidence="2">Uncharacterized protein</fullName>
    </submittedName>
</protein>
<keyword evidence="3" id="KW-1185">Reference proteome</keyword>